<dbReference type="Proteomes" id="UP000036681">
    <property type="component" value="Unplaced"/>
</dbReference>
<protein>
    <submittedName>
        <fullName evidence="3">Secreted protein</fullName>
    </submittedName>
</protein>
<accession>A0A0M3HTW4</accession>
<reference evidence="3" key="1">
    <citation type="submission" date="2017-02" db="UniProtKB">
        <authorList>
            <consortium name="WormBaseParasite"/>
        </authorList>
    </citation>
    <scope>IDENTIFICATION</scope>
</reference>
<dbReference type="AlphaFoldDB" id="A0A0M3HTW4"/>
<keyword evidence="2" id="KW-1185">Reference proteome</keyword>
<feature type="chain" id="PRO_5005656368" evidence="1">
    <location>
        <begin position="21"/>
        <end position="80"/>
    </location>
</feature>
<dbReference type="WBParaSite" id="ALUE_0000615301-mRNA-1">
    <property type="protein sequence ID" value="ALUE_0000615301-mRNA-1"/>
    <property type="gene ID" value="ALUE_0000615301"/>
</dbReference>
<keyword evidence="1" id="KW-0732">Signal</keyword>
<evidence type="ECO:0000313" key="3">
    <source>
        <dbReference type="WBParaSite" id="ALUE_0000615301-mRNA-1"/>
    </source>
</evidence>
<evidence type="ECO:0000313" key="2">
    <source>
        <dbReference type="Proteomes" id="UP000036681"/>
    </source>
</evidence>
<organism evidence="2 3">
    <name type="scientific">Ascaris lumbricoides</name>
    <name type="common">Giant roundworm</name>
    <dbReference type="NCBI Taxonomy" id="6252"/>
    <lineage>
        <taxon>Eukaryota</taxon>
        <taxon>Metazoa</taxon>
        <taxon>Ecdysozoa</taxon>
        <taxon>Nematoda</taxon>
        <taxon>Chromadorea</taxon>
        <taxon>Rhabditida</taxon>
        <taxon>Spirurina</taxon>
        <taxon>Ascaridomorpha</taxon>
        <taxon>Ascaridoidea</taxon>
        <taxon>Ascarididae</taxon>
        <taxon>Ascaris</taxon>
    </lineage>
</organism>
<evidence type="ECO:0000256" key="1">
    <source>
        <dbReference type="SAM" id="SignalP"/>
    </source>
</evidence>
<proteinExistence type="predicted"/>
<name>A0A0M3HTW4_ASCLU</name>
<feature type="signal peptide" evidence="1">
    <location>
        <begin position="1"/>
        <end position="20"/>
    </location>
</feature>
<sequence length="80" mass="8991">MDTRLIVAFVILVLITVVMSRPQWESANYDCIGSPSLGGFSTLCGFNKKHSKIFQVEVDVQMDRSEIAINCFKLGFDFNV</sequence>